<dbReference type="Proteomes" id="UP000267342">
    <property type="component" value="Chromosome"/>
</dbReference>
<proteinExistence type="predicted"/>
<feature type="region of interest" description="Disordered" evidence="1">
    <location>
        <begin position="70"/>
        <end position="90"/>
    </location>
</feature>
<dbReference type="EMBL" id="AP018933">
    <property type="protein sequence ID" value="BBG29083.1"/>
    <property type="molecule type" value="Genomic_DNA"/>
</dbReference>
<reference evidence="2 3" key="1">
    <citation type="submission" date="2018-09" db="EMBL/GenBank/DDBJ databases">
        <title>Zymobacter palmae IAM14233 (=T109) whole genome analysis.</title>
        <authorList>
            <person name="Yanase H."/>
        </authorList>
    </citation>
    <scope>NUCLEOTIDE SEQUENCE [LARGE SCALE GENOMIC DNA]</scope>
    <source>
        <strain evidence="2 3">IAM14233</strain>
    </source>
</reference>
<sequence length="148" mass="17180">MAILCDLLTIHDIENTVAQKRIDEPEEQPNDEYSCYDDYGSLSRFLTRWPHDTLNFFLGITSKLNQSVTFRRGKSRSKTKPSYDDDAKNTIREGLGIEQRVADHSQCYQKNSDKPFYGIEARRRLHPGILFHGINSWRGDNLKNEKAD</sequence>
<dbReference type="AlphaFoldDB" id="A0A348HBT1"/>
<evidence type="ECO:0000256" key="1">
    <source>
        <dbReference type="SAM" id="MobiDB-lite"/>
    </source>
</evidence>
<evidence type="ECO:0000313" key="3">
    <source>
        <dbReference type="Proteomes" id="UP000267342"/>
    </source>
</evidence>
<evidence type="ECO:0000313" key="2">
    <source>
        <dbReference type="EMBL" id="BBG29083.1"/>
    </source>
</evidence>
<name>A0A348HBT1_9GAMM</name>
<feature type="compositionally biased region" description="Basic and acidic residues" evidence="1">
    <location>
        <begin position="81"/>
        <end position="90"/>
    </location>
</feature>
<accession>A0A348HBT1</accession>
<organism evidence="2 3">
    <name type="scientific">Zymobacter palmae</name>
    <dbReference type="NCBI Taxonomy" id="33074"/>
    <lineage>
        <taxon>Bacteria</taxon>
        <taxon>Pseudomonadati</taxon>
        <taxon>Pseudomonadota</taxon>
        <taxon>Gammaproteobacteria</taxon>
        <taxon>Oceanospirillales</taxon>
        <taxon>Halomonadaceae</taxon>
        <taxon>Zymobacter group</taxon>
        <taxon>Zymobacter</taxon>
    </lineage>
</organism>
<keyword evidence="3" id="KW-1185">Reference proteome</keyword>
<dbReference type="KEGG" id="zpl:ZBT109_0293"/>
<protein>
    <submittedName>
        <fullName evidence="2">Transcriptional regulators</fullName>
    </submittedName>
</protein>
<gene>
    <name evidence="2" type="ORF">ZBT109_0293</name>
</gene>